<proteinExistence type="predicted"/>
<reference evidence="1" key="2">
    <citation type="journal article" date="2022" name="New Phytol.">
        <title>Evolutionary transition to the ectomycorrhizal habit in the genomes of a hyperdiverse lineage of mushroom-forming fungi.</title>
        <authorList>
            <person name="Looney B."/>
            <person name="Miyauchi S."/>
            <person name="Morin E."/>
            <person name="Drula E."/>
            <person name="Courty P.E."/>
            <person name="Kohler A."/>
            <person name="Kuo A."/>
            <person name="LaButti K."/>
            <person name="Pangilinan J."/>
            <person name="Lipzen A."/>
            <person name="Riley R."/>
            <person name="Andreopoulos W."/>
            <person name="He G."/>
            <person name="Johnson J."/>
            <person name="Nolan M."/>
            <person name="Tritt A."/>
            <person name="Barry K.W."/>
            <person name="Grigoriev I.V."/>
            <person name="Nagy L.G."/>
            <person name="Hibbett D."/>
            <person name="Henrissat B."/>
            <person name="Matheny P.B."/>
            <person name="Labbe J."/>
            <person name="Martin F.M."/>
        </authorList>
    </citation>
    <scope>NUCLEOTIDE SEQUENCE</scope>
    <source>
        <strain evidence="1">EC-137</strain>
    </source>
</reference>
<accession>A0ACB8QSB3</accession>
<gene>
    <name evidence="1" type="ORF">K488DRAFT_45584</name>
</gene>
<sequence>MVFSNLSPHEKNAFFSLLDEYFNARPDLLSGSTTLNDSSVGDLRTSATAAAQQAINSNPQVVSALFSQGPKSVATPSKIASKPAVAPHFSPASDEQEEDSAPVSVRSRVAAASQLFNQQTPSAAPRPASSLVSSRKMGDVSLVSSKEFFSSLRNSTANKNAPPPSFPIASATTLPAKKNSLAPPPVRRMTSQSDESPAASSLSSAPPPPPPPARSPGRSGEWAEALYDYDSAEPGDLKISENQRILVTDQSDDDWWRGEVDGRAGLFPASYVQLL</sequence>
<protein>
    <submittedName>
        <fullName evidence="1">SH3 domain-containing protein</fullName>
    </submittedName>
</protein>
<comment type="caution">
    <text evidence="1">The sequence shown here is derived from an EMBL/GenBank/DDBJ whole genome shotgun (WGS) entry which is preliminary data.</text>
</comment>
<evidence type="ECO:0000313" key="1">
    <source>
        <dbReference type="EMBL" id="KAI0034388.1"/>
    </source>
</evidence>
<name>A0ACB8QSB3_9AGAM</name>
<keyword evidence="2" id="KW-1185">Reference proteome</keyword>
<evidence type="ECO:0000313" key="2">
    <source>
        <dbReference type="Proteomes" id="UP000814128"/>
    </source>
</evidence>
<reference evidence="1" key="1">
    <citation type="submission" date="2021-02" db="EMBL/GenBank/DDBJ databases">
        <authorList>
            <consortium name="DOE Joint Genome Institute"/>
            <person name="Ahrendt S."/>
            <person name="Looney B.P."/>
            <person name="Miyauchi S."/>
            <person name="Morin E."/>
            <person name="Drula E."/>
            <person name="Courty P.E."/>
            <person name="Chicoki N."/>
            <person name="Fauchery L."/>
            <person name="Kohler A."/>
            <person name="Kuo A."/>
            <person name="Labutti K."/>
            <person name="Pangilinan J."/>
            <person name="Lipzen A."/>
            <person name="Riley R."/>
            <person name="Andreopoulos W."/>
            <person name="He G."/>
            <person name="Johnson J."/>
            <person name="Barry K.W."/>
            <person name="Grigoriev I.V."/>
            <person name="Nagy L."/>
            <person name="Hibbett D."/>
            <person name="Henrissat B."/>
            <person name="Matheny P.B."/>
            <person name="Labbe J."/>
            <person name="Martin F."/>
        </authorList>
    </citation>
    <scope>NUCLEOTIDE SEQUENCE</scope>
    <source>
        <strain evidence="1">EC-137</strain>
    </source>
</reference>
<dbReference type="Proteomes" id="UP000814128">
    <property type="component" value="Unassembled WGS sequence"/>
</dbReference>
<organism evidence="1 2">
    <name type="scientific">Vararia minispora EC-137</name>
    <dbReference type="NCBI Taxonomy" id="1314806"/>
    <lineage>
        <taxon>Eukaryota</taxon>
        <taxon>Fungi</taxon>
        <taxon>Dikarya</taxon>
        <taxon>Basidiomycota</taxon>
        <taxon>Agaricomycotina</taxon>
        <taxon>Agaricomycetes</taxon>
        <taxon>Russulales</taxon>
        <taxon>Lachnocladiaceae</taxon>
        <taxon>Vararia</taxon>
    </lineage>
</organism>
<dbReference type="EMBL" id="MU273501">
    <property type="protein sequence ID" value="KAI0034388.1"/>
    <property type="molecule type" value="Genomic_DNA"/>
</dbReference>